<evidence type="ECO:0000256" key="2">
    <source>
        <dbReference type="ARBA" id="ARBA00010752"/>
    </source>
</evidence>
<name>A0A381SYB6_9ZZZZ</name>
<evidence type="ECO:0000259" key="11">
    <source>
        <dbReference type="Pfam" id="PF02768"/>
    </source>
</evidence>
<sequence>VKFRCERDVLDRAFSTARRAVSGRSGSHPVLSGLHLELTENCLAVTGSDGDLTIRVEAKVGGKKDGSVVLSAQLASDIVRSLDAGQVEFSAGDDGATLVAGRSDFSLRTMPTDEYPRFEEPGGDSVNLDAVMVADALDQVVKAASLDDARPILTGVLMAAEEDGLRFVATDSYRLAVRDLPGTEILGRDQTVLVPSRALDAVGRVLGDASSLTIRLGDRDASFTIDDVQIVTRLIEGEFPNYRGLIPDSHPNALVVDRVAFLEAVRRVGIMARDATPVRLTMSADGLELVAITQDVGQGRETMDAEYSGSDLTVAFNPEYLLDGLEVSPGDEVRLETVDSLKPAVLRSVGNDHFLYLLMPVRVS</sequence>
<dbReference type="GO" id="GO:0005737">
    <property type="term" value="C:cytoplasm"/>
    <property type="evidence" value="ECO:0007669"/>
    <property type="project" value="UniProtKB-SubCell"/>
</dbReference>
<dbReference type="InterPro" id="IPR046938">
    <property type="entry name" value="DNA_clamp_sf"/>
</dbReference>
<keyword evidence="4" id="KW-0808">Transferase</keyword>
<proteinExistence type="inferred from homology"/>
<dbReference type="NCBIfam" id="TIGR00663">
    <property type="entry name" value="dnan"/>
    <property type="match status" value="1"/>
</dbReference>
<dbReference type="PIRSF" id="PIRSF000804">
    <property type="entry name" value="DNA_pol_III_b"/>
    <property type="match status" value="1"/>
</dbReference>
<evidence type="ECO:0000256" key="8">
    <source>
        <dbReference type="ARBA" id="ARBA00023125"/>
    </source>
</evidence>
<evidence type="ECO:0000256" key="1">
    <source>
        <dbReference type="ARBA" id="ARBA00004496"/>
    </source>
</evidence>
<dbReference type="GO" id="GO:0006271">
    <property type="term" value="P:DNA strand elongation involved in DNA replication"/>
    <property type="evidence" value="ECO:0007669"/>
    <property type="project" value="TreeGrafter"/>
</dbReference>
<accession>A0A381SYB6</accession>
<dbReference type="EMBL" id="UINC01003757">
    <property type="protein sequence ID" value="SVA09002.1"/>
    <property type="molecule type" value="Genomic_DNA"/>
</dbReference>
<dbReference type="SUPFAM" id="SSF55979">
    <property type="entry name" value="DNA clamp"/>
    <property type="match status" value="3"/>
</dbReference>
<dbReference type="GO" id="GO:0009360">
    <property type="term" value="C:DNA polymerase III complex"/>
    <property type="evidence" value="ECO:0007669"/>
    <property type="project" value="InterPro"/>
</dbReference>
<dbReference type="GO" id="GO:0008408">
    <property type="term" value="F:3'-5' exonuclease activity"/>
    <property type="evidence" value="ECO:0007669"/>
    <property type="project" value="InterPro"/>
</dbReference>
<dbReference type="InterPro" id="IPR001001">
    <property type="entry name" value="DNA_polIII_beta"/>
</dbReference>
<dbReference type="AlphaFoldDB" id="A0A381SYB6"/>
<evidence type="ECO:0008006" key="13">
    <source>
        <dbReference type="Google" id="ProtNLM"/>
    </source>
</evidence>
<protein>
    <recommendedName>
        <fullName evidence="13">DNA polymerase III beta sliding clamp central domain-containing protein</fullName>
    </recommendedName>
</protein>
<dbReference type="PANTHER" id="PTHR30478">
    <property type="entry name" value="DNA POLYMERASE III SUBUNIT BETA"/>
    <property type="match status" value="1"/>
</dbReference>
<organism evidence="12">
    <name type="scientific">marine metagenome</name>
    <dbReference type="NCBI Taxonomy" id="408172"/>
    <lineage>
        <taxon>unclassified sequences</taxon>
        <taxon>metagenomes</taxon>
        <taxon>ecological metagenomes</taxon>
    </lineage>
</organism>
<feature type="non-terminal residue" evidence="12">
    <location>
        <position position="1"/>
    </location>
</feature>
<dbReference type="Pfam" id="PF02768">
    <property type="entry name" value="DNA_pol3_beta_3"/>
    <property type="match status" value="1"/>
</dbReference>
<keyword evidence="7" id="KW-0239">DNA-directed DNA polymerase</keyword>
<evidence type="ECO:0000256" key="4">
    <source>
        <dbReference type="ARBA" id="ARBA00022679"/>
    </source>
</evidence>
<dbReference type="CDD" id="cd00140">
    <property type="entry name" value="beta_clamp"/>
    <property type="match status" value="1"/>
</dbReference>
<evidence type="ECO:0000313" key="12">
    <source>
        <dbReference type="EMBL" id="SVA09002.1"/>
    </source>
</evidence>
<evidence type="ECO:0000256" key="5">
    <source>
        <dbReference type="ARBA" id="ARBA00022695"/>
    </source>
</evidence>
<evidence type="ECO:0000256" key="6">
    <source>
        <dbReference type="ARBA" id="ARBA00022705"/>
    </source>
</evidence>
<evidence type="ECO:0000256" key="3">
    <source>
        <dbReference type="ARBA" id="ARBA00022490"/>
    </source>
</evidence>
<comment type="similarity">
    <text evidence="2">Belongs to the beta sliding clamp family.</text>
</comment>
<feature type="domain" description="DNA polymerase III beta sliding clamp N-terminal" evidence="9">
    <location>
        <begin position="2"/>
        <end position="117"/>
    </location>
</feature>
<keyword evidence="5" id="KW-0548">Nucleotidyltransferase</keyword>
<dbReference type="Gene3D" id="3.70.10.10">
    <property type="match status" value="1"/>
</dbReference>
<keyword evidence="8" id="KW-0238">DNA-binding</keyword>
<dbReference type="GO" id="GO:0003677">
    <property type="term" value="F:DNA binding"/>
    <property type="evidence" value="ECO:0007669"/>
    <property type="project" value="UniProtKB-KW"/>
</dbReference>
<dbReference type="InterPro" id="IPR022635">
    <property type="entry name" value="DNA_polIII_beta_C"/>
</dbReference>
<dbReference type="GO" id="GO:0003887">
    <property type="term" value="F:DNA-directed DNA polymerase activity"/>
    <property type="evidence" value="ECO:0007669"/>
    <property type="project" value="UniProtKB-KW"/>
</dbReference>
<feature type="domain" description="DNA polymerase III beta sliding clamp central" evidence="10">
    <location>
        <begin position="130"/>
        <end position="241"/>
    </location>
</feature>
<gene>
    <name evidence="12" type="ORF">METZ01_LOCUS61856</name>
</gene>
<dbReference type="Pfam" id="PF02767">
    <property type="entry name" value="DNA_pol3_beta_2"/>
    <property type="match status" value="1"/>
</dbReference>
<keyword evidence="3" id="KW-0963">Cytoplasm</keyword>
<dbReference type="InterPro" id="IPR022637">
    <property type="entry name" value="DNA_polIII_beta_cen"/>
</dbReference>
<feature type="domain" description="DNA polymerase III beta sliding clamp C-terminal" evidence="11">
    <location>
        <begin position="245"/>
        <end position="362"/>
    </location>
</feature>
<reference evidence="12" key="1">
    <citation type="submission" date="2018-05" db="EMBL/GenBank/DDBJ databases">
        <authorList>
            <person name="Lanie J.A."/>
            <person name="Ng W.-L."/>
            <person name="Kazmierczak K.M."/>
            <person name="Andrzejewski T.M."/>
            <person name="Davidsen T.M."/>
            <person name="Wayne K.J."/>
            <person name="Tettelin H."/>
            <person name="Glass J.I."/>
            <person name="Rusch D."/>
            <person name="Podicherti R."/>
            <person name="Tsui H.-C.T."/>
            <person name="Winkler M.E."/>
        </authorList>
    </citation>
    <scope>NUCLEOTIDE SEQUENCE</scope>
</reference>
<evidence type="ECO:0000256" key="7">
    <source>
        <dbReference type="ARBA" id="ARBA00022932"/>
    </source>
</evidence>
<keyword evidence="6" id="KW-0235">DNA replication</keyword>
<evidence type="ECO:0000259" key="9">
    <source>
        <dbReference type="Pfam" id="PF00712"/>
    </source>
</evidence>
<dbReference type="Gene3D" id="3.10.150.10">
    <property type="entry name" value="DNA Polymerase III, subunit A, domain 2"/>
    <property type="match status" value="1"/>
</dbReference>
<dbReference type="SMART" id="SM00480">
    <property type="entry name" value="POL3Bc"/>
    <property type="match status" value="1"/>
</dbReference>
<dbReference type="PANTHER" id="PTHR30478:SF0">
    <property type="entry name" value="BETA SLIDING CLAMP"/>
    <property type="match status" value="1"/>
</dbReference>
<dbReference type="InterPro" id="IPR022634">
    <property type="entry name" value="DNA_polIII_beta_N"/>
</dbReference>
<evidence type="ECO:0000259" key="10">
    <source>
        <dbReference type="Pfam" id="PF02767"/>
    </source>
</evidence>
<dbReference type="Pfam" id="PF00712">
    <property type="entry name" value="DNA_pol3_beta"/>
    <property type="match status" value="1"/>
</dbReference>
<comment type="subcellular location">
    <subcellularLocation>
        <location evidence="1">Cytoplasm</location>
    </subcellularLocation>
</comment>